<dbReference type="Gene3D" id="1.10.10.60">
    <property type="entry name" value="Homeodomain-like"/>
    <property type="match status" value="1"/>
</dbReference>
<dbReference type="EMBL" id="BAAAHH010000067">
    <property type="protein sequence ID" value="GAA0969691.1"/>
    <property type="molecule type" value="Genomic_DNA"/>
</dbReference>
<proteinExistence type="predicted"/>
<evidence type="ECO:0000313" key="3">
    <source>
        <dbReference type="Proteomes" id="UP001500665"/>
    </source>
</evidence>
<dbReference type="PANTHER" id="PTHR35004:SF6">
    <property type="entry name" value="TRANSPOSASE"/>
    <property type="match status" value="1"/>
</dbReference>
<keyword evidence="3" id="KW-1185">Reference proteome</keyword>
<protein>
    <submittedName>
        <fullName evidence="2">DDE-type integrase/transposase/recombinase</fullName>
    </submittedName>
</protein>
<dbReference type="InterPro" id="IPR015378">
    <property type="entry name" value="Transposase-like_Mu_C"/>
</dbReference>
<dbReference type="RefSeq" id="WP_344247613.1">
    <property type="nucleotide sequence ID" value="NZ_BAAAHH010000067.1"/>
</dbReference>
<dbReference type="Pfam" id="PF13551">
    <property type="entry name" value="HTH_29"/>
    <property type="match status" value="1"/>
</dbReference>
<dbReference type="Gene3D" id="3.30.420.10">
    <property type="entry name" value="Ribonuclease H-like superfamily/Ribonuclease H"/>
    <property type="match status" value="1"/>
</dbReference>
<evidence type="ECO:0000259" key="1">
    <source>
        <dbReference type="PROSITE" id="PS50994"/>
    </source>
</evidence>
<dbReference type="InterPro" id="IPR001584">
    <property type="entry name" value="Integrase_cat-core"/>
</dbReference>
<dbReference type="Proteomes" id="UP001500665">
    <property type="component" value="Unassembled WGS sequence"/>
</dbReference>
<organism evidence="2 3">
    <name type="scientific">Actinocorallia libanotica</name>
    <dbReference type="NCBI Taxonomy" id="46162"/>
    <lineage>
        <taxon>Bacteria</taxon>
        <taxon>Bacillati</taxon>
        <taxon>Actinomycetota</taxon>
        <taxon>Actinomycetes</taxon>
        <taxon>Streptosporangiales</taxon>
        <taxon>Thermomonosporaceae</taxon>
        <taxon>Actinocorallia</taxon>
    </lineage>
</organism>
<reference evidence="2 3" key="1">
    <citation type="journal article" date="2019" name="Int. J. Syst. Evol. Microbiol.">
        <title>The Global Catalogue of Microorganisms (GCM) 10K type strain sequencing project: providing services to taxonomists for standard genome sequencing and annotation.</title>
        <authorList>
            <consortium name="The Broad Institute Genomics Platform"/>
            <consortium name="The Broad Institute Genome Sequencing Center for Infectious Disease"/>
            <person name="Wu L."/>
            <person name="Ma J."/>
        </authorList>
    </citation>
    <scope>NUCLEOTIDE SEQUENCE [LARGE SCALE GENOMIC DNA]</scope>
    <source>
        <strain evidence="2 3">JCM 10696</strain>
    </source>
</reference>
<name>A0ABN1S111_9ACTN</name>
<evidence type="ECO:0000313" key="2">
    <source>
        <dbReference type="EMBL" id="GAA0969691.1"/>
    </source>
</evidence>
<dbReference type="PROSITE" id="PS50994">
    <property type="entry name" value="INTEGRASE"/>
    <property type="match status" value="1"/>
</dbReference>
<accession>A0ABN1S111</accession>
<dbReference type="PANTHER" id="PTHR35004">
    <property type="entry name" value="TRANSPOSASE RV3428C-RELATED"/>
    <property type="match status" value="1"/>
</dbReference>
<sequence>MVDDVAGVAELGVLTASAEEWSLAVRRAEVIGRLAQGRRVGIAAVDEAAAELGVSRRQVYELLRRWRTGLGVVSDLLPRRSSGGRGRARVSEEVEALLLEAIRGLYLSSQRRSVSAVYKEVVRQCRVRGLAVPSRGTLERRIGQLDPVASVTARQGADAARALRSAGGDVPVIEGLLEQVQIDHTVVDLEIVDERHRLPIGRPYVTAAIDVASRCVVGLVVMLEAPSALAVGLCLAHMACDKRPWLERLGVSGAWPMSGKPREVFTDNAAEFKSEALRRGCDQHGIKQSYRPLGAPHFGGIIERLIGTMMKMVHDLPGTTFSNPAERGDYDSQATAVLTLAELNKWLALAVMVYHGEVHGTLKQTPAGRWEQGVAESGRPATVANETAFLVDFLPVERRTLTRTGFTLDHVQYFCDGLKPWIVRRGGLEKFVLRRDPRDISRIWALDPDGTTYLPVPYRTLSRPPISLWEQKAAVARLRELGRDQVDENALFSMVEQMRQIAEDAAGKTRASRRSRRAVERRSVIPTRPAPATVMPPPAHDGGTVAPAVPFEVIEQW</sequence>
<gene>
    <name evidence="2" type="ORF">GCM10009550_76670</name>
</gene>
<comment type="caution">
    <text evidence="2">The sequence shown here is derived from an EMBL/GenBank/DDBJ whole genome shotgun (WGS) entry which is preliminary data.</text>
</comment>
<dbReference type="SUPFAM" id="SSF53098">
    <property type="entry name" value="Ribonuclease H-like"/>
    <property type="match status" value="1"/>
</dbReference>
<dbReference type="InterPro" id="IPR012337">
    <property type="entry name" value="RNaseH-like_sf"/>
</dbReference>
<feature type="domain" description="Integrase catalytic" evidence="1">
    <location>
        <begin position="167"/>
        <end position="374"/>
    </location>
</feature>
<dbReference type="Pfam" id="PF09299">
    <property type="entry name" value="Mu-transpos_C"/>
    <property type="match status" value="1"/>
</dbReference>
<dbReference type="InterPro" id="IPR036397">
    <property type="entry name" value="RNaseH_sf"/>
</dbReference>